<dbReference type="Proteomes" id="UP000828941">
    <property type="component" value="Chromosome 4"/>
</dbReference>
<evidence type="ECO:0000313" key="2">
    <source>
        <dbReference type="Proteomes" id="UP000828941"/>
    </source>
</evidence>
<proteinExistence type="predicted"/>
<dbReference type="EMBL" id="CM039429">
    <property type="protein sequence ID" value="KAI4349437.1"/>
    <property type="molecule type" value="Genomic_DNA"/>
</dbReference>
<reference evidence="1 2" key="1">
    <citation type="journal article" date="2022" name="DNA Res.">
        <title>Chromosomal-level genome assembly of the orchid tree Bauhinia variegata (Leguminosae; Cercidoideae) supports the allotetraploid origin hypothesis of Bauhinia.</title>
        <authorList>
            <person name="Zhong Y."/>
            <person name="Chen Y."/>
            <person name="Zheng D."/>
            <person name="Pang J."/>
            <person name="Liu Y."/>
            <person name="Luo S."/>
            <person name="Meng S."/>
            <person name="Qian L."/>
            <person name="Wei D."/>
            <person name="Dai S."/>
            <person name="Zhou R."/>
        </authorList>
    </citation>
    <scope>NUCLEOTIDE SEQUENCE [LARGE SCALE GENOMIC DNA]</scope>
    <source>
        <strain evidence="1">BV-YZ2020</strain>
    </source>
</reference>
<organism evidence="1 2">
    <name type="scientific">Bauhinia variegata</name>
    <name type="common">Purple orchid tree</name>
    <name type="synonym">Phanera variegata</name>
    <dbReference type="NCBI Taxonomy" id="167791"/>
    <lineage>
        <taxon>Eukaryota</taxon>
        <taxon>Viridiplantae</taxon>
        <taxon>Streptophyta</taxon>
        <taxon>Embryophyta</taxon>
        <taxon>Tracheophyta</taxon>
        <taxon>Spermatophyta</taxon>
        <taxon>Magnoliopsida</taxon>
        <taxon>eudicotyledons</taxon>
        <taxon>Gunneridae</taxon>
        <taxon>Pentapetalae</taxon>
        <taxon>rosids</taxon>
        <taxon>fabids</taxon>
        <taxon>Fabales</taxon>
        <taxon>Fabaceae</taxon>
        <taxon>Cercidoideae</taxon>
        <taxon>Cercideae</taxon>
        <taxon>Bauhiniinae</taxon>
        <taxon>Bauhinia</taxon>
    </lineage>
</organism>
<keyword evidence="2" id="KW-1185">Reference proteome</keyword>
<accession>A0ACB9PKZ9</accession>
<protein>
    <submittedName>
        <fullName evidence="1">Uncharacterized protein</fullName>
    </submittedName>
</protein>
<gene>
    <name evidence="1" type="ORF">L6164_010024</name>
</gene>
<name>A0ACB9PKZ9_BAUVA</name>
<evidence type="ECO:0000313" key="1">
    <source>
        <dbReference type="EMBL" id="KAI4349437.1"/>
    </source>
</evidence>
<comment type="caution">
    <text evidence="1">The sequence shown here is derived from an EMBL/GenBank/DDBJ whole genome shotgun (WGS) entry which is preliminary data.</text>
</comment>
<sequence>MVSLSARRFLAGKPLVTALLKKLEKAKLDAAPGERPDRVRTFARTTIIVPEMVGSIIGVHNGKIFNRVKIKPECVGHYLGEFSLTRKRKPHATHIAKASKSSKGRK</sequence>